<organism evidence="2 3">
    <name type="scientific">Actinomadura verrucosospora</name>
    <dbReference type="NCBI Taxonomy" id="46165"/>
    <lineage>
        <taxon>Bacteria</taxon>
        <taxon>Bacillati</taxon>
        <taxon>Actinomycetota</taxon>
        <taxon>Actinomycetes</taxon>
        <taxon>Streptosporangiales</taxon>
        <taxon>Thermomonosporaceae</taxon>
        <taxon>Actinomadura</taxon>
    </lineage>
</organism>
<keyword evidence="3" id="KW-1185">Reference proteome</keyword>
<evidence type="ECO:0000313" key="3">
    <source>
        <dbReference type="Proteomes" id="UP000501240"/>
    </source>
</evidence>
<evidence type="ECO:0000256" key="1">
    <source>
        <dbReference type="SAM" id="MobiDB-lite"/>
    </source>
</evidence>
<reference evidence="2 3" key="1">
    <citation type="submission" date="2020-05" db="EMBL/GenBank/DDBJ databases">
        <title>Actinomadura verrucosospora NRRL-B18236 (PFL_A860) Genome sequencing and assembly.</title>
        <authorList>
            <person name="Samborskyy M."/>
        </authorList>
    </citation>
    <scope>NUCLEOTIDE SEQUENCE [LARGE SCALE GENOMIC DNA]</scope>
    <source>
        <strain evidence="2 3">NRRL:B18236</strain>
    </source>
</reference>
<feature type="compositionally biased region" description="Low complexity" evidence="1">
    <location>
        <begin position="156"/>
        <end position="174"/>
    </location>
</feature>
<proteinExistence type="predicted"/>
<evidence type="ECO:0000313" key="2">
    <source>
        <dbReference type="EMBL" id="QKG23882.1"/>
    </source>
</evidence>
<feature type="compositionally biased region" description="Basic residues" evidence="1">
    <location>
        <begin position="135"/>
        <end position="145"/>
    </location>
</feature>
<accession>A0A7D3ZQ89</accession>
<sequence>MRRTSRRGWLHRRAGFQGSGRSEAHPRRSGLAEAQASDQGGRLRPGVNWPGGTVPLLRNHLVSPLVQRRDQEKAALVQVGQGGDGLLADVVMHGRPLGRQVAKGGHLVDNVGCHLGDSDIALPTGSPTTSSIALRGRRPPLRHSMGRPSSKPATRGSPSGNAPSSSSSTAPMSG</sequence>
<feature type="region of interest" description="Disordered" evidence="1">
    <location>
        <begin position="117"/>
        <end position="174"/>
    </location>
</feature>
<dbReference type="AlphaFoldDB" id="A0A7D3ZQ89"/>
<dbReference type="Proteomes" id="UP000501240">
    <property type="component" value="Chromosome"/>
</dbReference>
<dbReference type="EMBL" id="CP053892">
    <property type="protein sequence ID" value="QKG23882.1"/>
    <property type="molecule type" value="Genomic_DNA"/>
</dbReference>
<name>A0A7D3ZQ89_ACTVE</name>
<protein>
    <submittedName>
        <fullName evidence="2">Uncharacterized protein</fullName>
    </submittedName>
</protein>
<gene>
    <name evidence="2" type="ORF">ACTIVE_5525</name>
</gene>
<feature type="region of interest" description="Disordered" evidence="1">
    <location>
        <begin position="1"/>
        <end position="48"/>
    </location>
</feature>
<feature type="compositionally biased region" description="Basic residues" evidence="1">
    <location>
        <begin position="1"/>
        <end position="14"/>
    </location>
</feature>